<dbReference type="AlphaFoldDB" id="A0A9P7YFP9"/>
<gene>
    <name evidence="1" type="ORF">BJ875DRAFT_66583</name>
</gene>
<evidence type="ECO:0000313" key="1">
    <source>
        <dbReference type="EMBL" id="KAG9232839.1"/>
    </source>
</evidence>
<protein>
    <submittedName>
        <fullName evidence="1">Uncharacterized protein</fullName>
    </submittedName>
</protein>
<reference evidence="1" key="1">
    <citation type="journal article" date="2021" name="IMA Fungus">
        <title>Genomic characterization of three marine fungi, including Emericellopsis atlantica sp. nov. with signatures of a generalist lifestyle and marine biomass degradation.</title>
        <authorList>
            <person name="Hagestad O.C."/>
            <person name="Hou L."/>
            <person name="Andersen J.H."/>
            <person name="Hansen E.H."/>
            <person name="Altermark B."/>
            <person name="Li C."/>
            <person name="Kuhnert E."/>
            <person name="Cox R.J."/>
            <person name="Crous P.W."/>
            <person name="Spatafora J.W."/>
            <person name="Lail K."/>
            <person name="Amirebrahimi M."/>
            <person name="Lipzen A."/>
            <person name="Pangilinan J."/>
            <person name="Andreopoulos W."/>
            <person name="Hayes R.D."/>
            <person name="Ng V."/>
            <person name="Grigoriev I.V."/>
            <person name="Jackson S.A."/>
            <person name="Sutton T.D.S."/>
            <person name="Dobson A.D.W."/>
            <person name="Rama T."/>
        </authorList>
    </citation>
    <scope>NUCLEOTIDE SEQUENCE</scope>
    <source>
        <strain evidence="1">TRa018bII</strain>
    </source>
</reference>
<proteinExistence type="predicted"/>
<sequence>MCLAGSRCEGGSRRWGLFTGIYYIRSHTFARYMIWRGIRPKSRREGRRQVVKTIVILDASQLGFLVPACLQLHSHRPHRRGRTLRIPFHTPTSCEWQWLASLVRREAAAADPPRRVEEGVHGHRIHTALSIAWHVWIRGDLRARVEEIGAHPKSI</sequence>
<name>A0A9P7YFP9_9HELO</name>
<dbReference type="Proteomes" id="UP000824998">
    <property type="component" value="Unassembled WGS sequence"/>
</dbReference>
<comment type="caution">
    <text evidence="1">The sequence shown here is derived from an EMBL/GenBank/DDBJ whole genome shotgun (WGS) entry which is preliminary data.</text>
</comment>
<keyword evidence="2" id="KW-1185">Reference proteome</keyword>
<accession>A0A9P7YFP9</accession>
<organism evidence="1 2">
    <name type="scientific">Amylocarpus encephaloides</name>
    <dbReference type="NCBI Taxonomy" id="45428"/>
    <lineage>
        <taxon>Eukaryota</taxon>
        <taxon>Fungi</taxon>
        <taxon>Dikarya</taxon>
        <taxon>Ascomycota</taxon>
        <taxon>Pezizomycotina</taxon>
        <taxon>Leotiomycetes</taxon>
        <taxon>Helotiales</taxon>
        <taxon>Helotiales incertae sedis</taxon>
        <taxon>Amylocarpus</taxon>
    </lineage>
</organism>
<dbReference type="EMBL" id="MU251528">
    <property type="protein sequence ID" value="KAG9232839.1"/>
    <property type="molecule type" value="Genomic_DNA"/>
</dbReference>
<evidence type="ECO:0000313" key="2">
    <source>
        <dbReference type="Proteomes" id="UP000824998"/>
    </source>
</evidence>